<dbReference type="PROSITE" id="PS51257">
    <property type="entry name" value="PROKAR_LIPOPROTEIN"/>
    <property type="match status" value="1"/>
</dbReference>
<feature type="domain" description="LysM" evidence="2">
    <location>
        <begin position="42"/>
        <end position="87"/>
    </location>
</feature>
<comment type="caution">
    <text evidence="3">The sequence shown here is derived from an EMBL/GenBank/DDBJ whole genome shotgun (WGS) entry which is preliminary data.</text>
</comment>
<dbReference type="PANTHER" id="PTHR21666">
    <property type="entry name" value="PEPTIDASE-RELATED"/>
    <property type="match status" value="1"/>
</dbReference>
<gene>
    <name evidence="3" type="ORF">IXB28_01775</name>
</gene>
<dbReference type="InterPro" id="IPR011055">
    <property type="entry name" value="Dup_hybrid_motif"/>
</dbReference>
<dbReference type="InterPro" id="IPR016047">
    <property type="entry name" value="M23ase_b-sheet_dom"/>
</dbReference>
<proteinExistence type="predicted"/>
<dbReference type="CDD" id="cd12797">
    <property type="entry name" value="M23_peptidase"/>
    <property type="match status" value="1"/>
</dbReference>
<dbReference type="Gene3D" id="3.10.350.10">
    <property type="entry name" value="LysM domain"/>
    <property type="match status" value="1"/>
</dbReference>
<feature type="signal peptide" evidence="1">
    <location>
        <begin position="1"/>
        <end position="25"/>
    </location>
</feature>
<reference evidence="3 4" key="1">
    <citation type="journal article" date="2021" name="Mar. Drugs">
        <title>Genome Reduction and Secondary Metabolism of the Marine Sponge-Associated Cyanobacterium Leptothoe.</title>
        <authorList>
            <person name="Konstantinou D."/>
            <person name="Popin R.V."/>
            <person name="Fewer D.P."/>
            <person name="Sivonen K."/>
            <person name="Gkelis S."/>
        </authorList>
    </citation>
    <scope>NUCLEOTIDE SEQUENCE [LARGE SCALE GENOMIC DNA]</scope>
    <source>
        <strain evidence="3 4">TAU-MAC 1615</strain>
    </source>
</reference>
<evidence type="ECO:0000259" key="2">
    <source>
        <dbReference type="PROSITE" id="PS51782"/>
    </source>
</evidence>
<dbReference type="InterPro" id="IPR050570">
    <property type="entry name" value="Cell_wall_metabolism_enzyme"/>
</dbReference>
<dbReference type="Gene3D" id="2.70.70.10">
    <property type="entry name" value="Glucose Permease (Domain IIA)"/>
    <property type="match status" value="1"/>
</dbReference>
<dbReference type="EMBL" id="JADOER010000003">
    <property type="protein sequence ID" value="MBT9310922.1"/>
    <property type="molecule type" value="Genomic_DNA"/>
</dbReference>
<dbReference type="Proteomes" id="UP001196661">
    <property type="component" value="Unassembled WGS sequence"/>
</dbReference>
<dbReference type="PROSITE" id="PS51782">
    <property type="entry name" value="LYSM"/>
    <property type="match status" value="1"/>
</dbReference>
<sequence>MHIFPKIHNVLLLSLNIALVPMALASPVLASACPESALSQLRTHRAGAGESLDAVAAQYGLQPSTLVMANPSLPTQGALPPGQAVAVPPFNGTVVQVSHNQTWQSLAERHETRADLLFEVNGCPEKLPKQVFIPGGNSRIAAVVPVSLSYPLPAPAPVVLSYGWQPHPQRDELIFNSGIALATSSETGVIAAADGTVAFVGDYNGAAMVIINHRDGVQTRYGNLANSDVEVGSVVTQGDTLGTVAGDPRSSFVYFEVRTNSEEGWVARDPGQYLSELDLQQ</sequence>
<organism evidence="3 4">
    <name type="scientific">Leptothoe kymatousa TAU-MAC 1615</name>
    <dbReference type="NCBI Taxonomy" id="2364775"/>
    <lineage>
        <taxon>Bacteria</taxon>
        <taxon>Bacillati</taxon>
        <taxon>Cyanobacteriota</taxon>
        <taxon>Cyanophyceae</taxon>
        <taxon>Nodosilineales</taxon>
        <taxon>Cymatolegaceae</taxon>
        <taxon>Leptothoe</taxon>
        <taxon>Leptothoe kymatousa</taxon>
    </lineage>
</organism>
<dbReference type="InterPro" id="IPR018392">
    <property type="entry name" value="LysM"/>
</dbReference>
<dbReference type="InterPro" id="IPR036779">
    <property type="entry name" value="LysM_dom_sf"/>
</dbReference>
<dbReference type="Pfam" id="PF01476">
    <property type="entry name" value="LysM"/>
    <property type="match status" value="1"/>
</dbReference>
<protein>
    <submittedName>
        <fullName evidence="3">M23 family metallopeptidase</fullName>
    </submittedName>
</protein>
<name>A0ABS5XZ88_9CYAN</name>
<evidence type="ECO:0000256" key="1">
    <source>
        <dbReference type="SAM" id="SignalP"/>
    </source>
</evidence>
<dbReference type="PANTHER" id="PTHR21666:SF290">
    <property type="entry name" value="PEPTIDASE M23 DOMAIN PROTEIN"/>
    <property type="match status" value="1"/>
</dbReference>
<accession>A0ABS5XZ88</accession>
<keyword evidence="1" id="KW-0732">Signal</keyword>
<dbReference type="SUPFAM" id="SSF51261">
    <property type="entry name" value="Duplicated hybrid motif"/>
    <property type="match status" value="1"/>
</dbReference>
<dbReference type="RefSeq" id="WP_215616834.1">
    <property type="nucleotide sequence ID" value="NZ_JADOER010000003.1"/>
</dbReference>
<dbReference type="CDD" id="cd00118">
    <property type="entry name" value="LysM"/>
    <property type="match status" value="1"/>
</dbReference>
<evidence type="ECO:0000313" key="3">
    <source>
        <dbReference type="EMBL" id="MBT9310922.1"/>
    </source>
</evidence>
<feature type="chain" id="PRO_5045135087" evidence="1">
    <location>
        <begin position="26"/>
        <end position="281"/>
    </location>
</feature>
<dbReference type="Pfam" id="PF01551">
    <property type="entry name" value="Peptidase_M23"/>
    <property type="match status" value="1"/>
</dbReference>
<evidence type="ECO:0000313" key="4">
    <source>
        <dbReference type="Proteomes" id="UP001196661"/>
    </source>
</evidence>
<keyword evidence="4" id="KW-1185">Reference proteome</keyword>